<keyword evidence="3" id="KW-1003">Cell membrane</keyword>
<evidence type="ECO:0000256" key="4">
    <source>
        <dbReference type="ARBA" id="ARBA00022519"/>
    </source>
</evidence>
<evidence type="ECO:0000256" key="3">
    <source>
        <dbReference type="ARBA" id="ARBA00022475"/>
    </source>
</evidence>
<dbReference type="Proteomes" id="UP001161137">
    <property type="component" value="Unassembled WGS sequence"/>
</dbReference>
<keyword evidence="6" id="KW-0653">Protein transport</keyword>
<keyword evidence="5 10" id="KW-0812">Transmembrane</keyword>
<keyword evidence="8 10" id="KW-0472">Membrane</keyword>
<evidence type="ECO:0000259" key="11">
    <source>
        <dbReference type="Pfam" id="PF11356"/>
    </source>
</evidence>
<evidence type="ECO:0000256" key="6">
    <source>
        <dbReference type="ARBA" id="ARBA00022927"/>
    </source>
</evidence>
<evidence type="ECO:0000256" key="7">
    <source>
        <dbReference type="ARBA" id="ARBA00022989"/>
    </source>
</evidence>
<dbReference type="AlphaFoldDB" id="A0AA42IHP5"/>
<organism evidence="12 13">
    <name type="scientific">Ectopseudomonas toyotomiensis</name>
    <dbReference type="NCBI Taxonomy" id="554344"/>
    <lineage>
        <taxon>Bacteria</taxon>
        <taxon>Pseudomonadati</taxon>
        <taxon>Pseudomonadota</taxon>
        <taxon>Gammaproteobacteria</taxon>
        <taxon>Pseudomonadales</taxon>
        <taxon>Pseudomonadaceae</taxon>
        <taxon>Ectopseudomonas</taxon>
    </lineage>
</organism>
<reference evidence="12" key="1">
    <citation type="submission" date="2022-09" db="EMBL/GenBank/DDBJ databases">
        <title>Intensive care unit water sources are persistently colonized with multi-drug resistant bacteria and are the site of extensive horizontal gene transfer of antibiotic resistance genes.</title>
        <authorList>
            <person name="Diorio-Toth L."/>
        </authorList>
    </citation>
    <scope>NUCLEOTIDE SEQUENCE</scope>
    <source>
        <strain evidence="12">GD03863</strain>
    </source>
</reference>
<feature type="domain" description="Type II secretion system protein GspC N-terminal" evidence="11">
    <location>
        <begin position="29"/>
        <end position="149"/>
    </location>
</feature>
<evidence type="ECO:0000313" key="12">
    <source>
        <dbReference type="EMBL" id="MDH0700031.1"/>
    </source>
</evidence>
<keyword evidence="4" id="KW-0997">Cell inner membrane</keyword>
<feature type="region of interest" description="Disordered" evidence="9">
    <location>
        <begin position="189"/>
        <end position="215"/>
    </location>
</feature>
<evidence type="ECO:0000256" key="2">
    <source>
        <dbReference type="ARBA" id="ARBA00022448"/>
    </source>
</evidence>
<dbReference type="InterPro" id="IPR024961">
    <property type="entry name" value="T2SS_GspC_N"/>
</dbReference>
<sequence length="215" mass="23744">MLLPTSALSQRIKDNAPSLIGMLVLIALSVSLAWQSAELLRLVRGPVQQPLSQTAPNLQQRAQAPIAQLFGSPREADSGPPPATNLQLTLLGSFVHSDPQRSSAVVQRQGQSAQRYTVGMEVDSGVRLDAVYADRVELLRNGRRESLAFPRQQSGQYSVYTPAEETINDPVEQLDQLDQNNLEQLRQRMQDLREQMEASGTLPEETPADQLMESD</sequence>
<dbReference type="Pfam" id="PF11356">
    <property type="entry name" value="T2SSC"/>
    <property type="match status" value="1"/>
</dbReference>
<comment type="subcellular location">
    <subcellularLocation>
        <location evidence="1">Cell inner membrane</location>
    </subcellularLocation>
</comment>
<evidence type="ECO:0000256" key="8">
    <source>
        <dbReference type="ARBA" id="ARBA00023136"/>
    </source>
</evidence>
<evidence type="ECO:0000256" key="5">
    <source>
        <dbReference type="ARBA" id="ARBA00022692"/>
    </source>
</evidence>
<feature type="transmembrane region" description="Helical" evidence="10">
    <location>
        <begin position="16"/>
        <end position="34"/>
    </location>
</feature>
<accession>A0AA42IHP5</accession>
<evidence type="ECO:0000313" key="13">
    <source>
        <dbReference type="Proteomes" id="UP001161137"/>
    </source>
</evidence>
<evidence type="ECO:0000256" key="1">
    <source>
        <dbReference type="ARBA" id="ARBA00004533"/>
    </source>
</evidence>
<name>A0AA42IHP5_9GAMM</name>
<dbReference type="EMBL" id="JAOCDH010000001">
    <property type="protein sequence ID" value="MDH0700031.1"/>
    <property type="molecule type" value="Genomic_DNA"/>
</dbReference>
<evidence type="ECO:0000256" key="9">
    <source>
        <dbReference type="SAM" id="MobiDB-lite"/>
    </source>
</evidence>
<dbReference type="GO" id="GO:0005886">
    <property type="term" value="C:plasma membrane"/>
    <property type="evidence" value="ECO:0007669"/>
    <property type="project" value="UniProtKB-SubCell"/>
</dbReference>
<dbReference type="RefSeq" id="WP_017677564.1">
    <property type="nucleotide sequence ID" value="NZ_JACFYY010000001.1"/>
</dbReference>
<comment type="caution">
    <text evidence="12">The sequence shown here is derived from an EMBL/GenBank/DDBJ whole genome shotgun (WGS) entry which is preliminary data.</text>
</comment>
<keyword evidence="2" id="KW-0813">Transport</keyword>
<evidence type="ECO:0000256" key="10">
    <source>
        <dbReference type="SAM" id="Phobius"/>
    </source>
</evidence>
<proteinExistence type="predicted"/>
<dbReference type="Gene3D" id="2.30.30.830">
    <property type="match status" value="1"/>
</dbReference>
<dbReference type="GO" id="GO:0015031">
    <property type="term" value="P:protein transport"/>
    <property type="evidence" value="ECO:0007669"/>
    <property type="project" value="UniProtKB-KW"/>
</dbReference>
<protein>
    <submittedName>
        <fullName evidence="12">Secretion protein XcpP</fullName>
    </submittedName>
</protein>
<keyword evidence="7 10" id="KW-1133">Transmembrane helix</keyword>
<gene>
    <name evidence="12" type="ORF">N5D41_00860</name>
</gene>